<gene>
    <name evidence="2" type="ORF">SAMN05421872_109201</name>
</gene>
<protein>
    <submittedName>
        <fullName evidence="2">Heme-degrading monooxygenase HmoA</fullName>
    </submittedName>
</protein>
<dbReference type="GO" id="GO:0004497">
    <property type="term" value="F:monooxygenase activity"/>
    <property type="evidence" value="ECO:0007669"/>
    <property type="project" value="UniProtKB-KW"/>
</dbReference>
<evidence type="ECO:0000313" key="2">
    <source>
        <dbReference type="EMBL" id="SDD61857.1"/>
    </source>
</evidence>
<name>A0A1G6W9G4_9ACTN</name>
<dbReference type="Gene3D" id="3.30.70.100">
    <property type="match status" value="1"/>
</dbReference>
<evidence type="ECO:0000259" key="1">
    <source>
        <dbReference type="Pfam" id="PF03992"/>
    </source>
</evidence>
<organism evidence="2 3">
    <name type="scientific">Nocardioides lianchengensis</name>
    <dbReference type="NCBI Taxonomy" id="1045774"/>
    <lineage>
        <taxon>Bacteria</taxon>
        <taxon>Bacillati</taxon>
        <taxon>Actinomycetota</taxon>
        <taxon>Actinomycetes</taxon>
        <taxon>Propionibacteriales</taxon>
        <taxon>Nocardioidaceae</taxon>
        <taxon>Nocardioides</taxon>
    </lineage>
</organism>
<dbReference type="PANTHER" id="PTHR37811">
    <property type="entry name" value="BLL5343 PROTEIN"/>
    <property type="match status" value="1"/>
</dbReference>
<reference evidence="3" key="1">
    <citation type="submission" date="2016-10" db="EMBL/GenBank/DDBJ databases">
        <authorList>
            <person name="Varghese N."/>
            <person name="Submissions S."/>
        </authorList>
    </citation>
    <scope>NUCLEOTIDE SEQUENCE [LARGE SCALE GENOMIC DNA]</scope>
    <source>
        <strain evidence="3">CGMCC 4.6858</strain>
    </source>
</reference>
<dbReference type="PANTHER" id="PTHR37811:SF2">
    <property type="entry name" value="ABM DOMAIN-CONTAINING PROTEIN"/>
    <property type="match status" value="1"/>
</dbReference>
<dbReference type="InterPro" id="IPR011008">
    <property type="entry name" value="Dimeric_a/b-barrel"/>
</dbReference>
<dbReference type="OrthoDB" id="9797060at2"/>
<dbReference type="Pfam" id="PF03992">
    <property type="entry name" value="ABM"/>
    <property type="match status" value="1"/>
</dbReference>
<dbReference type="InterPro" id="IPR007138">
    <property type="entry name" value="ABM_dom"/>
</dbReference>
<proteinExistence type="predicted"/>
<accession>A0A1G6W9G4</accession>
<keyword evidence="2" id="KW-0560">Oxidoreductase</keyword>
<dbReference type="STRING" id="1045774.SAMN05421872_109201"/>
<sequence>MSIASTPEPPYTAVVFTSLRTEGDQGYARMAERMDLLAQEQPGYLGIEAARDAGGLGITVSYWVDDAAAAAWKQVAEHLVAQERGRDVWYADYRVRVATVTRAYGPTRS</sequence>
<dbReference type="Proteomes" id="UP000199034">
    <property type="component" value="Unassembled WGS sequence"/>
</dbReference>
<dbReference type="EMBL" id="FMZM01000009">
    <property type="protein sequence ID" value="SDD61857.1"/>
    <property type="molecule type" value="Genomic_DNA"/>
</dbReference>
<keyword evidence="2" id="KW-0503">Monooxygenase</keyword>
<evidence type="ECO:0000313" key="3">
    <source>
        <dbReference type="Proteomes" id="UP000199034"/>
    </source>
</evidence>
<keyword evidence="3" id="KW-1185">Reference proteome</keyword>
<dbReference type="SUPFAM" id="SSF54909">
    <property type="entry name" value="Dimeric alpha+beta barrel"/>
    <property type="match status" value="1"/>
</dbReference>
<dbReference type="RefSeq" id="WP_090859009.1">
    <property type="nucleotide sequence ID" value="NZ_FMZM01000009.1"/>
</dbReference>
<dbReference type="AlphaFoldDB" id="A0A1G6W9G4"/>
<feature type="domain" description="ABM" evidence="1">
    <location>
        <begin position="12"/>
        <end position="84"/>
    </location>
</feature>
<dbReference type="InterPro" id="IPR052936">
    <property type="entry name" value="Jasmonate_Hydroxylase-like"/>
</dbReference>